<dbReference type="InterPro" id="IPR024542">
    <property type="entry name" value="YkvP_N"/>
</dbReference>
<feature type="domain" description="Spore protein YkvP N-terminal" evidence="1">
    <location>
        <begin position="7"/>
        <end position="80"/>
    </location>
</feature>
<gene>
    <name evidence="3" type="ORF">FHS18_006580</name>
</gene>
<evidence type="ECO:0000259" key="2">
    <source>
        <dbReference type="Pfam" id="PF13524"/>
    </source>
</evidence>
<proteinExistence type="predicted"/>
<sequence length="300" mass="34233">MSGLVREQSLAEQLMTYKPDLLVSVGWGPDHTPIKQRLVRTIATRFDIPLIYWSTEDPNFTKVFTIPLLRRMKPDYVFTVSAKTAVALREEGFPASYMDFAYHPNVHQQVQPVAKYMADIAVVANAYPAVLKRYPRLYRRQAIDILIKPLLEAGFNIDFYGRNWEKMKPYLGTAIPKRCLKGPIPYKDANQVYSSAKIMIGLQNYTDMATQRTYEAIGSGAFMLTCRTPGVSALLKSGRDAAMSSTPEETLRLVRYYLANPKEREKVRRNGRRAISSHTYTNRARDMLATLREHGIIADR</sequence>
<reference evidence="3 4" key="1">
    <citation type="submission" date="2020-08" db="EMBL/GenBank/DDBJ databases">
        <title>Genomic Encyclopedia of Type Strains, Phase III (KMG-III): the genomes of soil and plant-associated and newly described type strains.</title>
        <authorList>
            <person name="Whitman W."/>
        </authorList>
    </citation>
    <scope>NUCLEOTIDE SEQUENCE [LARGE SCALE GENOMIC DNA]</scope>
    <source>
        <strain evidence="3 4">CECT 5862</strain>
    </source>
</reference>
<dbReference type="Pfam" id="PF12996">
    <property type="entry name" value="DUF3880"/>
    <property type="match status" value="1"/>
</dbReference>
<evidence type="ECO:0000313" key="4">
    <source>
        <dbReference type="Proteomes" id="UP000570361"/>
    </source>
</evidence>
<dbReference type="InterPro" id="IPR055259">
    <property type="entry name" value="YkvP/CgeB_Glyco_trans-like"/>
</dbReference>
<name>A0A7W5B5C1_9BACL</name>
<dbReference type="Proteomes" id="UP000570361">
    <property type="component" value="Unassembled WGS sequence"/>
</dbReference>
<feature type="domain" description="Spore protein YkvP/CgeB glycosyl transferase-like" evidence="2">
    <location>
        <begin position="145"/>
        <end position="289"/>
    </location>
</feature>
<organism evidence="3 4">
    <name type="scientific">Paenibacillus phyllosphaerae</name>
    <dbReference type="NCBI Taxonomy" id="274593"/>
    <lineage>
        <taxon>Bacteria</taxon>
        <taxon>Bacillati</taxon>
        <taxon>Bacillota</taxon>
        <taxon>Bacilli</taxon>
        <taxon>Bacillales</taxon>
        <taxon>Paenibacillaceae</taxon>
        <taxon>Paenibacillus</taxon>
    </lineage>
</organism>
<dbReference type="AlphaFoldDB" id="A0A7W5B5C1"/>
<dbReference type="EMBL" id="JACHXK010000032">
    <property type="protein sequence ID" value="MBB3114459.1"/>
    <property type="molecule type" value="Genomic_DNA"/>
</dbReference>
<keyword evidence="4" id="KW-1185">Reference proteome</keyword>
<dbReference type="Gene3D" id="3.40.50.2000">
    <property type="entry name" value="Glycogen Phosphorylase B"/>
    <property type="match status" value="1"/>
</dbReference>
<evidence type="ECO:0000259" key="1">
    <source>
        <dbReference type="Pfam" id="PF12996"/>
    </source>
</evidence>
<comment type="caution">
    <text evidence="3">The sequence shown here is derived from an EMBL/GenBank/DDBJ whole genome shotgun (WGS) entry which is preliminary data.</text>
</comment>
<accession>A0A7W5B5C1</accession>
<evidence type="ECO:0000313" key="3">
    <source>
        <dbReference type="EMBL" id="MBB3114459.1"/>
    </source>
</evidence>
<dbReference type="Pfam" id="PF13524">
    <property type="entry name" value="Glyco_trans_1_2"/>
    <property type="match status" value="1"/>
</dbReference>
<protein>
    <submittedName>
        <fullName evidence="3">Spore maturation protein CgeB</fullName>
    </submittedName>
</protein>
<dbReference type="SUPFAM" id="SSF53756">
    <property type="entry name" value="UDP-Glycosyltransferase/glycogen phosphorylase"/>
    <property type="match status" value="1"/>
</dbReference>